<feature type="domain" description="Ubiquitin-activating enzyme SCCH" evidence="3">
    <location>
        <begin position="16"/>
        <end position="75"/>
    </location>
</feature>
<organism evidence="4 5">
    <name type="scientific">Fistulifera solaris</name>
    <name type="common">Oleaginous diatom</name>
    <dbReference type="NCBI Taxonomy" id="1519565"/>
    <lineage>
        <taxon>Eukaryota</taxon>
        <taxon>Sar</taxon>
        <taxon>Stramenopiles</taxon>
        <taxon>Ochrophyta</taxon>
        <taxon>Bacillariophyta</taxon>
        <taxon>Bacillariophyceae</taxon>
        <taxon>Bacillariophycidae</taxon>
        <taxon>Naviculales</taxon>
        <taxon>Naviculaceae</taxon>
        <taxon>Fistulifera</taxon>
    </lineage>
</organism>
<name>A0A1Z5JZI4_FISSO</name>
<accession>A0A1Z5JZI4</accession>
<dbReference type="InParanoid" id="A0A1Z5JZI4"/>
<dbReference type="AlphaFoldDB" id="A0A1Z5JZI4"/>
<evidence type="ECO:0000256" key="2">
    <source>
        <dbReference type="ARBA" id="ARBA00043952"/>
    </source>
</evidence>
<gene>
    <name evidence="4" type="ORF">FisN_4Lu564</name>
</gene>
<comment type="caution">
    <text evidence="4">The sequence shown here is derived from an EMBL/GenBank/DDBJ whole genome shotgun (WGS) entry which is preliminary data.</text>
</comment>
<comment type="similarity">
    <text evidence="1">Belongs to the ubiquitin-activating E1 family.</text>
</comment>
<keyword evidence="5" id="KW-1185">Reference proteome</keyword>
<comment type="pathway">
    <text evidence="2">Protein modification.</text>
</comment>
<evidence type="ECO:0000259" key="3">
    <source>
        <dbReference type="Pfam" id="PF10585"/>
    </source>
</evidence>
<evidence type="ECO:0000313" key="4">
    <source>
        <dbReference type="EMBL" id="GAX19248.1"/>
    </source>
</evidence>
<evidence type="ECO:0000256" key="1">
    <source>
        <dbReference type="ARBA" id="ARBA00005673"/>
    </source>
</evidence>
<dbReference type="Pfam" id="PF10585">
    <property type="entry name" value="UBA_E1_SCCH"/>
    <property type="match status" value="1"/>
</dbReference>
<evidence type="ECO:0000313" key="5">
    <source>
        <dbReference type="Proteomes" id="UP000198406"/>
    </source>
</evidence>
<sequence>MFISEDATSILSVVYQQNRNEADNMVESDTSAEERMRTALDHARSLLSNKKEMSTIDFEKNYEANGHVACVNAASD</sequence>
<protein>
    <recommendedName>
        <fullName evidence="3">Ubiquitin-activating enzyme SCCH domain-containing protein</fullName>
    </recommendedName>
</protein>
<dbReference type="Proteomes" id="UP000198406">
    <property type="component" value="Unassembled WGS sequence"/>
</dbReference>
<proteinExistence type="inferred from homology"/>
<dbReference type="InterPro" id="IPR019572">
    <property type="entry name" value="UBA_E1_SCCH"/>
</dbReference>
<dbReference type="EMBL" id="BDSP01000136">
    <property type="protein sequence ID" value="GAX19248.1"/>
    <property type="molecule type" value="Genomic_DNA"/>
</dbReference>
<reference evidence="4 5" key="1">
    <citation type="journal article" date="2015" name="Plant Cell">
        <title>Oil accumulation by the oleaginous diatom Fistulifera solaris as revealed by the genome and transcriptome.</title>
        <authorList>
            <person name="Tanaka T."/>
            <person name="Maeda Y."/>
            <person name="Veluchamy A."/>
            <person name="Tanaka M."/>
            <person name="Abida H."/>
            <person name="Marechal E."/>
            <person name="Bowler C."/>
            <person name="Muto M."/>
            <person name="Sunaga Y."/>
            <person name="Tanaka M."/>
            <person name="Yoshino T."/>
            <person name="Taniguchi T."/>
            <person name="Fukuda Y."/>
            <person name="Nemoto M."/>
            <person name="Matsumoto M."/>
            <person name="Wong P.S."/>
            <person name="Aburatani S."/>
            <person name="Fujibuchi W."/>
        </authorList>
    </citation>
    <scope>NUCLEOTIDE SEQUENCE [LARGE SCALE GENOMIC DNA]</scope>
    <source>
        <strain evidence="4 5">JPCC DA0580</strain>
    </source>
</reference>